<name>A0AAU7KGM2_9GAMM</name>
<gene>
    <name evidence="1" type="ORF">NFG58_16980</name>
</gene>
<organism evidence="1">
    <name type="scientific">Halomonas sp. RT37</name>
    <dbReference type="NCBI Taxonomy" id="2950872"/>
    <lineage>
        <taxon>Bacteria</taxon>
        <taxon>Pseudomonadati</taxon>
        <taxon>Pseudomonadota</taxon>
        <taxon>Gammaproteobacteria</taxon>
        <taxon>Oceanospirillales</taxon>
        <taxon>Halomonadaceae</taxon>
        <taxon>Halomonas</taxon>
    </lineage>
</organism>
<protein>
    <submittedName>
        <fullName evidence="1">Uncharacterized protein</fullName>
    </submittedName>
</protein>
<dbReference type="EMBL" id="CP098827">
    <property type="protein sequence ID" value="XBO70293.1"/>
    <property type="molecule type" value="Genomic_DNA"/>
</dbReference>
<evidence type="ECO:0000313" key="1">
    <source>
        <dbReference type="EMBL" id="XBO70293.1"/>
    </source>
</evidence>
<dbReference type="AlphaFoldDB" id="A0AAU7KGM2"/>
<sequence length="69" mass="7632">MHIGDTLLIARDLVMVAEDQLSSGNTAEIIDTSALVEGDGDDIRLPRYRVLIDEVGERDCSCTILERLE</sequence>
<dbReference type="RefSeq" id="WP_108132360.1">
    <property type="nucleotide sequence ID" value="NZ_CP098827.1"/>
</dbReference>
<accession>A0AAU7KGM2</accession>
<proteinExistence type="predicted"/>
<reference evidence="1" key="1">
    <citation type="submission" date="2022-06" db="EMBL/GenBank/DDBJ databases">
        <title>A novel DMS-producing enzyme.</title>
        <authorList>
            <person name="Zhang Y."/>
        </authorList>
    </citation>
    <scope>NUCLEOTIDE SEQUENCE</scope>
    <source>
        <strain evidence="1">RT37</strain>
    </source>
</reference>